<keyword evidence="2" id="KW-1185">Reference proteome</keyword>
<reference evidence="1" key="1">
    <citation type="journal article" date="2023" name="Access Microbiol">
        <title>De-novo genome assembly for Akanthomyces muscarius, a biocontrol agent of insect agricultural pests.</title>
        <authorList>
            <person name="Erdos Z."/>
            <person name="Studholme D.J."/>
            <person name="Raymond B."/>
            <person name="Sharma M."/>
        </authorList>
    </citation>
    <scope>NUCLEOTIDE SEQUENCE</scope>
    <source>
        <strain evidence="1">Ve6</strain>
    </source>
</reference>
<evidence type="ECO:0000313" key="1">
    <source>
        <dbReference type="EMBL" id="KAJ4163557.1"/>
    </source>
</evidence>
<accession>A0A9W8QNI2</accession>
<sequence>MEEIFYQDMCRLGYHFFFLGALVDSEKAVNIHETGCPKQRWRPSKAFGFPRGLRHSSHSSSGTITGGLHSIRVYGPIADQPSQGEAKEQVSICLSLSSFGVRARTIFEQSTRKDQWPSKKPFCPRGWSCSELRGNHMCCGNCFQGRLDEAL</sequence>
<dbReference type="RefSeq" id="XP_056058472.1">
    <property type="nucleotide sequence ID" value="XM_056202967.1"/>
</dbReference>
<protein>
    <submittedName>
        <fullName evidence="1">Uncharacterized protein</fullName>
    </submittedName>
</protein>
<organism evidence="1 2">
    <name type="scientific">Akanthomyces muscarius</name>
    <name type="common">Entomopathogenic fungus</name>
    <name type="synonym">Lecanicillium muscarium</name>
    <dbReference type="NCBI Taxonomy" id="2231603"/>
    <lineage>
        <taxon>Eukaryota</taxon>
        <taxon>Fungi</taxon>
        <taxon>Dikarya</taxon>
        <taxon>Ascomycota</taxon>
        <taxon>Pezizomycotina</taxon>
        <taxon>Sordariomycetes</taxon>
        <taxon>Hypocreomycetidae</taxon>
        <taxon>Hypocreales</taxon>
        <taxon>Cordycipitaceae</taxon>
        <taxon>Akanthomyces</taxon>
    </lineage>
</organism>
<comment type="caution">
    <text evidence="1">The sequence shown here is derived from an EMBL/GenBank/DDBJ whole genome shotgun (WGS) entry which is preliminary data.</text>
</comment>
<dbReference type="AlphaFoldDB" id="A0A9W8QNI2"/>
<proteinExistence type="predicted"/>
<name>A0A9W8QNI2_AKAMU</name>
<evidence type="ECO:0000313" key="2">
    <source>
        <dbReference type="Proteomes" id="UP001144673"/>
    </source>
</evidence>
<dbReference type="EMBL" id="JAJHUN010000001">
    <property type="protein sequence ID" value="KAJ4163557.1"/>
    <property type="molecule type" value="Genomic_DNA"/>
</dbReference>
<dbReference type="GeneID" id="80892437"/>
<dbReference type="Proteomes" id="UP001144673">
    <property type="component" value="Chromosome 1"/>
</dbReference>
<gene>
    <name evidence="1" type="ORF">LMH87_005278</name>
</gene>
<dbReference type="KEGG" id="amus:LMH87_005278"/>